<keyword evidence="1" id="KW-1133">Transmembrane helix</keyword>
<name>A0ABY8N9G2_9GAMM</name>
<feature type="transmembrane region" description="Helical" evidence="1">
    <location>
        <begin position="95"/>
        <end position="115"/>
    </location>
</feature>
<dbReference type="RefSeq" id="WP_280318446.1">
    <property type="nucleotide sequence ID" value="NZ_CP118605.1"/>
</dbReference>
<evidence type="ECO:0000313" key="3">
    <source>
        <dbReference type="Proteomes" id="UP001236500"/>
    </source>
</evidence>
<keyword evidence="1" id="KW-0472">Membrane</keyword>
<reference evidence="2 3" key="1">
    <citation type="submission" date="2023-02" db="EMBL/GenBank/DDBJ databases">
        <title>Description and genomic characterization of Microbulbifer bruguierae sp. nov., isolated from the sediment of mangrove plant Bruguiera sexangula.</title>
        <authorList>
            <person name="Long M."/>
        </authorList>
    </citation>
    <scope>NUCLEOTIDE SEQUENCE [LARGE SCALE GENOMIC DNA]</scope>
    <source>
        <strain evidence="2 3">H12</strain>
    </source>
</reference>
<evidence type="ECO:0000256" key="1">
    <source>
        <dbReference type="SAM" id="Phobius"/>
    </source>
</evidence>
<feature type="transmembrane region" description="Helical" evidence="1">
    <location>
        <begin position="127"/>
        <end position="150"/>
    </location>
</feature>
<evidence type="ECO:0000313" key="2">
    <source>
        <dbReference type="EMBL" id="WGL15541.1"/>
    </source>
</evidence>
<accession>A0ABY8N9G2</accession>
<dbReference type="EMBL" id="CP118605">
    <property type="protein sequence ID" value="WGL15541.1"/>
    <property type="molecule type" value="Genomic_DNA"/>
</dbReference>
<sequence>MSDDIYQAPEADLESEVEVVEHEFYVVSGPKFLALMIVTLGWYELYWFYRHWKNYRICHKESMWPVMRAIFSIFFAHSLFGKIDASLQVENKKFSWSPGLLATVYVVSTIVSRLAERFANYSDEITVIDLISLGLFPIVIWCLYRVQMAANIACNDPQASSNANFTPANFIWLAMGALLWGLVIFGLYVGFVEPDWALS</sequence>
<keyword evidence="3" id="KW-1185">Reference proteome</keyword>
<keyword evidence="1" id="KW-0812">Transmembrane</keyword>
<gene>
    <name evidence="2" type="ORF">PVT68_12250</name>
</gene>
<dbReference type="Proteomes" id="UP001236500">
    <property type="component" value="Chromosome"/>
</dbReference>
<organism evidence="2 3">
    <name type="scientific">Microbulbifer bruguierae</name>
    <dbReference type="NCBI Taxonomy" id="3029061"/>
    <lineage>
        <taxon>Bacteria</taxon>
        <taxon>Pseudomonadati</taxon>
        <taxon>Pseudomonadota</taxon>
        <taxon>Gammaproteobacteria</taxon>
        <taxon>Cellvibrionales</taxon>
        <taxon>Microbulbiferaceae</taxon>
        <taxon>Microbulbifer</taxon>
    </lineage>
</organism>
<feature type="transmembrane region" description="Helical" evidence="1">
    <location>
        <begin position="69"/>
        <end position="89"/>
    </location>
</feature>
<feature type="transmembrane region" description="Helical" evidence="1">
    <location>
        <begin position="32"/>
        <end position="49"/>
    </location>
</feature>
<feature type="transmembrane region" description="Helical" evidence="1">
    <location>
        <begin position="170"/>
        <end position="191"/>
    </location>
</feature>
<protein>
    <submittedName>
        <fullName evidence="2">Uncharacterized protein</fullName>
    </submittedName>
</protein>
<proteinExistence type="predicted"/>